<protein>
    <submittedName>
        <fullName evidence="1">Predicted protein</fullName>
    </submittedName>
</protein>
<sequence length="99" mass="10533">MFGFALGTINAGEVHREDDRHIRPASRCCCIRICQASLSFHGEGSSMCGIGSKISSKSDLILVSHFQRASSLASISMCSHTMSTTLKGATVLGTPLPDF</sequence>
<dbReference type="Proteomes" id="UP000001194">
    <property type="component" value="Unassembled WGS sequence"/>
</dbReference>
<gene>
    <name evidence="1" type="ORF">LACBIDRAFT_318600</name>
</gene>
<dbReference type="GeneID" id="6086136"/>
<name>B0E2R1_LACBS</name>
<dbReference type="AlphaFoldDB" id="B0E2R1"/>
<accession>B0E2R1</accession>
<evidence type="ECO:0000313" key="1">
    <source>
        <dbReference type="EMBL" id="EDQ98875.1"/>
    </source>
</evidence>
<dbReference type="EMBL" id="DS547187">
    <property type="protein sequence ID" value="EDQ98875.1"/>
    <property type="molecule type" value="Genomic_DNA"/>
</dbReference>
<keyword evidence="2" id="KW-1185">Reference proteome</keyword>
<dbReference type="InParanoid" id="B0E2R1"/>
<dbReference type="KEGG" id="lbc:LACBIDRAFT_318600"/>
<evidence type="ECO:0000313" key="2">
    <source>
        <dbReference type="Proteomes" id="UP000001194"/>
    </source>
</evidence>
<dbReference type="HOGENOM" id="CLU_2320815_0_0_1"/>
<dbReference type="RefSeq" id="XP_001890485.1">
    <property type="nucleotide sequence ID" value="XM_001890450.1"/>
</dbReference>
<organism evidence="2">
    <name type="scientific">Laccaria bicolor (strain S238N-H82 / ATCC MYA-4686)</name>
    <name type="common">Bicoloured deceiver</name>
    <name type="synonym">Laccaria laccata var. bicolor</name>
    <dbReference type="NCBI Taxonomy" id="486041"/>
    <lineage>
        <taxon>Eukaryota</taxon>
        <taxon>Fungi</taxon>
        <taxon>Dikarya</taxon>
        <taxon>Basidiomycota</taxon>
        <taxon>Agaricomycotina</taxon>
        <taxon>Agaricomycetes</taxon>
        <taxon>Agaricomycetidae</taxon>
        <taxon>Agaricales</taxon>
        <taxon>Agaricineae</taxon>
        <taxon>Hydnangiaceae</taxon>
        <taxon>Laccaria</taxon>
    </lineage>
</organism>
<reference evidence="1 2" key="1">
    <citation type="journal article" date="2008" name="Nature">
        <title>The genome of Laccaria bicolor provides insights into mycorrhizal symbiosis.</title>
        <authorList>
            <person name="Martin F."/>
            <person name="Aerts A."/>
            <person name="Ahren D."/>
            <person name="Brun A."/>
            <person name="Danchin E.G.J."/>
            <person name="Duchaussoy F."/>
            <person name="Gibon J."/>
            <person name="Kohler A."/>
            <person name="Lindquist E."/>
            <person name="Pereda V."/>
            <person name="Salamov A."/>
            <person name="Shapiro H.J."/>
            <person name="Wuyts J."/>
            <person name="Blaudez D."/>
            <person name="Buee M."/>
            <person name="Brokstein P."/>
            <person name="Canbaeck B."/>
            <person name="Cohen D."/>
            <person name="Courty P.E."/>
            <person name="Coutinho P.M."/>
            <person name="Delaruelle C."/>
            <person name="Detter J.C."/>
            <person name="Deveau A."/>
            <person name="DiFazio S."/>
            <person name="Duplessis S."/>
            <person name="Fraissinet-Tachet L."/>
            <person name="Lucic E."/>
            <person name="Frey-Klett P."/>
            <person name="Fourrey C."/>
            <person name="Feussner I."/>
            <person name="Gay G."/>
            <person name="Grimwood J."/>
            <person name="Hoegger P.J."/>
            <person name="Jain P."/>
            <person name="Kilaru S."/>
            <person name="Labbe J."/>
            <person name="Lin Y.C."/>
            <person name="Legue V."/>
            <person name="Le Tacon F."/>
            <person name="Marmeisse R."/>
            <person name="Melayah D."/>
            <person name="Montanini B."/>
            <person name="Muratet M."/>
            <person name="Nehls U."/>
            <person name="Niculita-Hirzel H."/>
            <person name="Oudot-Le Secq M.P."/>
            <person name="Peter M."/>
            <person name="Quesneville H."/>
            <person name="Rajashekar B."/>
            <person name="Reich M."/>
            <person name="Rouhier N."/>
            <person name="Schmutz J."/>
            <person name="Yin T."/>
            <person name="Chalot M."/>
            <person name="Henrissat B."/>
            <person name="Kuees U."/>
            <person name="Lucas S."/>
            <person name="Van de Peer Y."/>
            <person name="Podila G.K."/>
            <person name="Polle A."/>
            <person name="Pukkila P.J."/>
            <person name="Richardson P.M."/>
            <person name="Rouze P."/>
            <person name="Sanders I.R."/>
            <person name="Stajich J.E."/>
            <person name="Tunlid A."/>
            <person name="Tuskan G."/>
            <person name="Grigoriev I.V."/>
        </authorList>
    </citation>
    <scope>NUCLEOTIDE SEQUENCE [LARGE SCALE GENOMIC DNA]</scope>
    <source>
        <strain evidence="2">S238N-H82 / ATCC MYA-4686</strain>
    </source>
</reference>
<proteinExistence type="predicted"/>